<evidence type="ECO:0000256" key="1">
    <source>
        <dbReference type="ARBA" id="ARBA00001933"/>
    </source>
</evidence>
<keyword evidence="8 11" id="KW-0663">Pyridoxal phosphate</keyword>
<dbReference type="NCBIfam" id="TIGR00260">
    <property type="entry name" value="thrC"/>
    <property type="match status" value="1"/>
</dbReference>
<keyword evidence="13" id="KW-0456">Lyase</keyword>
<dbReference type="GO" id="GO:0009088">
    <property type="term" value="P:threonine biosynthetic process"/>
    <property type="evidence" value="ECO:0007669"/>
    <property type="project" value="UniProtKB-UniRule"/>
</dbReference>
<keyword evidence="7" id="KW-0791">Threonine biosynthesis</keyword>
<organism evidence="13 14">
    <name type="scientific">Helicobacter trogontum</name>
    <dbReference type="NCBI Taxonomy" id="50960"/>
    <lineage>
        <taxon>Bacteria</taxon>
        <taxon>Pseudomonadati</taxon>
        <taxon>Campylobacterota</taxon>
        <taxon>Epsilonproteobacteria</taxon>
        <taxon>Campylobacterales</taxon>
        <taxon>Helicobacteraceae</taxon>
        <taxon>Helicobacter</taxon>
    </lineage>
</organism>
<proteinExistence type="inferred from homology"/>
<keyword evidence="6" id="KW-0028">Amino-acid biosynthesis</keyword>
<dbReference type="Gene3D" id="3.90.1380.10">
    <property type="entry name" value="Threonine synthase, N-terminal domain"/>
    <property type="match status" value="1"/>
</dbReference>
<evidence type="ECO:0000256" key="2">
    <source>
        <dbReference type="ARBA" id="ARBA00004979"/>
    </source>
</evidence>
<dbReference type="InterPro" id="IPR001926">
    <property type="entry name" value="TrpB-like_PALP"/>
</dbReference>
<dbReference type="PANTHER" id="PTHR43515">
    <property type="entry name" value="THREONINE SYNTHASE-LIKE 1"/>
    <property type="match status" value="1"/>
</dbReference>
<feature type="modified residue" description="N6-(pyridoxal phosphate)lysine" evidence="11">
    <location>
        <position position="116"/>
    </location>
</feature>
<dbReference type="PANTHER" id="PTHR43515:SF1">
    <property type="entry name" value="THREONINE SYNTHASE-LIKE 1"/>
    <property type="match status" value="1"/>
</dbReference>
<comment type="caution">
    <text evidence="13">The sequence shown here is derived from an EMBL/GenBank/DDBJ whole genome shotgun (WGS) entry which is preliminary data.</text>
</comment>
<name>A0A4U8TEX1_9HELI</name>
<dbReference type="RefSeq" id="WP_034317594.1">
    <property type="nucleotide sequence ID" value="NZ_FZNF01000042.1"/>
</dbReference>
<evidence type="ECO:0000256" key="5">
    <source>
        <dbReference type="ARBA" id="ARBA00018679"/>
    </source>
</evidence>
<evidence type="ECO:0000256" key="7">
    <source>
        <dbReference type="ARBA" id="ARBA00022697"/>
    </source>
</evidence>
<evidence type="ECO:0000259" key="12">
    <source>
        <dbReference type="Pfam" id="PF00291"/>
    </source>
</evidence>
<evidence type="ECO:0000256" key="6">
    <source>
        <dbReference type="ARBA" id="ARBA00022605"/>
    </source>
</evidence>
<evidence type="ECO:0000256" key="4">
    <source>
        <dbReference type="ARBA" id="ARBA00013028"/>
    </source>
</evidence>
<protein>
    <recommendedName>
        <fullName evidence="5 10">Threonine synthase</fullName>
        <ecNumber evidence="4 10">4.2.3.1</ecNumber>
    </recommendedName>
</protein>
<dbReference type="Proteomes" id="UP000029861">
    <property type="component" value="Unassembled WGS sequence"/>
</dbReference>
<comment type="pathway">
    <text evidence="2">Amino-acid biosynthesis; L-threonine biosynthesis; L-threonine from L-aspartate: step 5/5.</text>
</comment>
<accession>A0A4U8TEX1</accession>
<evidence type="ECO:0000256" key="10">
    <source>
        <dbReference type="NCBIfam" id="TIGR00260"/>
    </source>
</evidence>
<dbReference type="STRING" id="50960.LS81_00210"/>
<dbReference type="InterPro" id="IPR037158">
    <property type="entry name" value="Thr_synth_N_sf"/>
</dbReference>
<dbReference type="Pfam" id="PF00291">
    <property type="entry name" value="PALP"/>
    <property type="match status" value="1"/>
</dbReference>
<dbReference type="SUPFAM" id="SSF53686">
    <property type="entry name" value="Tryptophan synthase beta subunit-like PLP-dependent enzymes"/>
    <property type="match status" value="1"/>
</dbReference>
<dbReference type="AlphaFoldDB" id="A0A4U8TEX1"/>
<dbReference type="EC" id="4.2.3.1" evidence="4 10"/>
<gene>
    <name evidence="13" type="ORF">LS80_003975</name>
</gene>
<dbReference type="GO" id="GO:0004795">
    <property type="term" value="F:threonine synthase activity"/>
    <property type="evidence" value="ECO:0007669"/>
    <property type="project" value="UniProtKB-UniRule"/>
</dbReference>
<evidence type="ECO:0000256" key="11">
    <source>
        <dbReference type="PIRSR" id="PIRSR604450-51"/>
    </source>
</evidence>
<dbReference type="InterPro" id="IPR004450">
    <property type="entry name" value="Thr_synthase-like"/>
</dbReference>
<reference evidence="13 14" key="1">
    <citation type="journal article" date="2014" name="Genome Announc.">
        <title>Draft genome sequences of eight enterohepatic helicobacter species isolated from both laboratory and wild rodents.</title>
        <authorList>
            <person name="Sheh A."/>
            <person name="Shen Z."/>
            <person name="Fox J.G."/>
        </authorList>
    </citation>
    <scope>NUCLEOTIDE SEQUENCE [LARGE SCALE GENOMIC DNA]</scope>
    <source>
        <strain evidence="13 14">ATCC 49310</strain>
    </source>
</reference>
<evidence type="ECO:0000313" key="13">
    <source>
        <dbReference type="EMBL" id="TLD98611.1"/>
    </source>
</evidence>
<dbReference type="UniPathway" id="UPA00050">
    <property type="reaction ID" value="UER00065"/>
</dbReference>
<dbReference type="Gene3D" id="3.40.50.1100">
    <property type="match status" value="2"/>
</dbReference>
<dbReference type="InterPro" id="IPR000634">
    <property type="entry name" value="Ser/Thr_deHydtase_PyrdxlP-BS"/>
</dbReference>
<evidence type="ECO:0000313" key="14">
    <source>
        <dbReference type="Proteomes" id="UP000029861"/>
    </source>
</evidence>
<comment type="similarity">
    <text evidence="3">Belongs to the threonine synthase family.</text>
</comment>
<dbReference type="InterPro" id="IPR036052">
    <property type="entry name" value="TrpB-like_PALP_sf"/>
</dbReference>
<comment type="cofactor">
    <cofactor evidence="1 11">
        <name>pyridoxal 5'-phosphate</name>
        <dbReference type="ChEBI" id="CHEBI:597326"/>
    </cofactor>
</comment>
<evidence type="ECO:0000256" key="9">
    <source>
        <dbReference type="ARBA" id="ARBA00049144"/>
    </source>
</evidence>
<dbReference type="GO" id="GO:0005737">
    <property type="term" value="C:cytoplasm"/>
    <property type="evidence" value="ECO:0007669"/>
    <property type="project" value="TreeGrafter"/>
</dbReference>
<evidence type="ECO:0000256" key="8">
    <source>
        <dbReference type="ARBA" id="ARBA00022898"/>
    </source>
</evidence>
<dbReference type="PROSITE" id="PS00165">
    <property type="entry name" value="DEHYDRATASE_SER_THR"/>
    <property type="match status" value="1"/>
</dbReference>
<comment type="catalytic activity">
    <reaction evidence="9">
        <text>O-phospho-L-homoserine + H2O = L-threonine + phosphate</text>
        <dbReference type="Rhea" id="RHEA:10840"/>
        <dbReference type="ChEBI" id="CHEBI:15377"/>
        <dbReference type="ChEBI" id="CHEBI:43474"/>
        <dbReference type="ChEBI" id="CHEBI:57590"/>
        <dbReference type="ChEBI" id="CHEBI:57926"/>
        <dbReference type="EC" id="4.2.3.1"/>
    </reaction>
</comment>
<dbReference type="EMBL" id="JRPK02000009">
    <property type="protein sequence ID" value="TLD98611.1"/>
    <property type="molecule type" value="Genomic_DNA"/>
</dbReference>
<dbReference type="GO" id="GO:0030170">
    <property type="term" value="F:pyridoxal phosphate binding"/>
    <property type="evidence" value="ECO:0007669"/>
    <property type="project" value="InterPro"/>
</dbReference>
<feature type="domain" description="Tryptophan synthase beta chain-like PALP" evidence="12">
    <location>
        <begin position="102"/>
        <end position="408"/>
    </location>
</feature>
<sequence length="502" mass="56393">MQTQNNIKILAQTRSNNDTNKTFVQAMLDPNAEYGGLYTFRNIEPLADLEKLYALPYNKVCERIFAHLGIDIPSELLESVLKSYETFRTKDIAPLVEIEQNLYSLELYHGPTYAFKDMALQPFSALLSAIAKQKNEKYLILSATSGDTGPATLSGFANKDNIKAICIYPQGGTSDVQRLQMTTQDAKNLKIYGIKGDFDLAQSTLKSLLKSERFRELVAKKGYALSAANSVNIARIAFQIVYYFIIGKELAKKKLHEFSVIIPSGNFGNALGAFFAKKMGLPITKICIASNPNDILTEFFTTGVYDIRDKKLKLSYSPAMDILKSSNIERLLFAYFGATRTKECMQALDETQYFKLNADELSLFQDVFEAKSFSDDECLQGIKMAFEKGYVLDPHTSNAYLFAQHRNKTLNTNIPQVIVSTAHFAKFAKVVCKALCSTDEAMLKGLGDKEALDQIFMLLRDRNITQNGLQIDSSILDLFSKKELHTQIYNAKDIEDSILSWL</sequence>
<evidence type="ECO:0000256" key="3">
    <source>
        <dbReference type="ARBA" id="ARBA00005517"/>
    </source>
</evidence>